<dbReference type="EMBL" id="JAULSO010000004">
    <property type="protein sequence ID" value="KAK3684337.1"/>
    <property type="molecule type" value="Genomic_DNA"/>
</dbReference>
<proteinExistence type="predicted"/>
<dbReference type="Proteomes" id="UP001270362">
    <property type="component" value="Unassembled WGS sequence"/>
</dbReference>
<keyword evidence="1" id="KW-0812">Transmembrane</keyword>
<keyword evidence="3" id="KW-1185">Reference proteome</keyword>
<organism evidence="2 3">
    <name type="scientific">Podospora appendiculata</name>
    <dbReference type="NCBI Taxonomy" id="314037"/>
    <lineage>
        <taxon>Eukaryota</taxon>
        <taxon>Fungi</taxon>
        <taxon>Dikarya</taxon>
        <taxon>Ascomycota</taxon>
        <taxon>Pezizomycotina</taxon>
        <taxon>Sordariomycetes</taxon>
        <taxon>Sordariomycetidae</taxon>
        <taxon>Sordariales</taxon>
        <taxon>Podosporaceae</taxon>
        <taxon>Podospora</taxon>
    </lineage>
</organism>
<accession>A0AAE0X3T4</accession>
<keyword evidence="1" id="KW-0472">Membrane</keyword>
<sequence length="159" mass="17487">MSCLKASEFFILKRVGFLVGVQSVVTARIGDTLVHIPVPGIIVYILAPDVIVIFVVARTVRGLSFSGLVLFAFKLAVVEALRSLALRVVDAVDFWPVYVKAWVIENIKFCTMDVAPMKDKPARAGINPAIAKDTKVARPSFAPYLLYAISFGKTRKVFE</sequence>
<evidence type="ECO:0000313" key="3">
    <source>
        <dbReference type="Proteomes" id="UP001270362"/>
    </source>
</evidence>
<keyword evidence="1" id="KW-1133">Transmembrane helix</keyword>
<protein>
    <submittedName>
        <fullName evidence="2">Uncharacterized protein</fullName>
    </submittedName>
</protein>
<reference evidence="2" key="2">
    <citation type="submission" date="2023-06" db="EMBL/GenBank/DDBJ databases">
        <authorList>
            <consortium name="Lawrence Berkeley National Laboratory"/>
            <person name="Haridas S."/>
            <person name="Hensen N."/>
            <person name="Bonometti L."/>
            <person name="Westerberg I."/>
            <person name="Brannstrom I.O."/>
            <person name="Guillou S."/>
            <person name="Cros-Aarteil S."/>
            <person name="Calhoun S."/>
            <person name="Kuo A."/>
            <person name="Mondo S."/>
            <person name="Pangilinan J."/>
            <person name="Riley R."/>
            <person name="Labutti K."/>
            <person name="Andreopoulos B."/>
            <person name="Lipzen A."/>
            <person name="Chen C."/>
            <person name="Yanf M."/>
            <person name="Daum C."/>
            <person name="Ng V."/>
            <person name="Clum A."/>
            <person name="Steindorff A."/>
            <person name="Ohm R."/>
            <person name="Martin F."/>
            <person name="Silar P."/>
            <person name="Natvig D."/>
            <person name="Lalanne C."/>
            <person name="Gautier V."/>
            <person name="Ament-Velasquez S.L."/>
            <person name="Kruys A."/>
            <person name="Hutchinson M.I."/>
            <person name="Powell A.J."/>
            <person name="Barry K."/>
            <person name="Miller A.N."/>
            <person name="Grigoriev I.V."/>
            <person name="Debuchy R."/>
            <person name="Gladieux P."/>
            <person name="Thoren M.H."/>
            <person name="Johannesson H."/>
        </authorList>
    </citation>
    <scope>NUCLEOTIDE SEQUENCE</scope>
    <source>
        <strain evidence="2">CBS 314.62</strain>
    </source>
</reference>
<dbReference type="AlphaFoldDB" id="A0AAE0X3T4"/>
<gene>
    <name evidence="2" type="ORF">B0T22DRAFT_521048</name>
</gene>
<name>A0AAE0X3T4_9PEZI</name>
<comment type="caution">
    <text evidence="2">The sequence shown here is derived from an EMBL/GenBank/DDBJ whole genome shotgun (WGS) entry which is preliminary data.</text>
</comment>
<feature type="transmembrane region" description="Helical" evidence="1">
    <location>
        <begin position="36"/>
        <end position="57"/>
    </location>
</feature>
<evidence type="ECO:0000313" key="2">
    <source>
        <dbReference type="EMBL" id="KAK3684337.1"/>
    </source>
</evidence>
<evidence type="ECO:0000256" key="1">
    <source>
        <dbReference type="SAM" id="Phobius"/>
    </source>
</evidence>
<reference evidence="2" key="1">
    <citation type="journal article" date="2023" name="Mol. Phylogenet. Evol.">
        <title>Genome-scale phylogeny and comparative genomics of the fungal order Sordariales.</title>
        <authorList>
            <person name="Hensen N."/>
            <person name="Bonometti L."/>
            <person name="Westerberg I."/>
            <person name="Brannstrom I.O."/>
            <person name="Guillou S."/>
            <person name="Cros-Aarteil S."/>
            <person name="Calhoun S."/>
            <person name="Haridas S."/>
            <person name="Kuo A."/>
            <person name="Mondo S."/>
            <person name="Pangilinan J."/>
            <person name="Riley R."/>
            <person name="LaButti K."/>
            <person name="Andreopoulos B."/>
            <person name="Lipzen A."/>
            <person name="Chen C."/>
            <person name="Yan M."/>
            <person name="Daum C."/>
            <person name="Ng V."/>
            <person name="Clum A."/>
            <person name="Steindorff A."/>
            <person name="Ohm R.A."/>
            <person name="Martin F."/>
            <person name="Silar P."/>
            <person name="Natvig D.O."/>
            <person name="Lalanne C."/>
            <person name="Gautier V."/>
            <person name="Ament-Velasquez S.L."/>
            <person name="Kruys A."/>
            <person name="Hutchinson M.I."/>
            <person name="Powell A.J."/>
            <person name="Barry K."/>
            <person name="Miller A.N."/>
            <person name="Grigoriev I.V."/>
            <person name="Debuchy R."/>
            <person name="Gladieux P."/>
            <person name="Hiltunen Thoren M."/>
            <person name="Johannesson H."/>
        </authorList>
    </citation>
    <scope>NUCLEOTIDE SEQUENCE</scope>
    <source>
        <strain evidence="2">CBS 314.62</strain>
    </source>
</reference>